<name>A0ABV0XHR0_9TELE</name>
<accession>A0ABV0XHR0</accession>
<reference evidence="1 2" key="1">
    <citation type="submission" date="2021-06" db="EMBL/GenBank/DDBJ databases">
        <authorList>
            <person name="Palmer J.M."/>
        </authorList>
    </citation>
    <scope>NUCLEOTIDE SEQUENCE [LARGE SCALE GENOMIC DNA]</scope>
    <source>
        <strain evidence="1 2">AS_MEX2019</strain>
        <tissue evidence="1">Muscle</tissue>
    </source>
</reference>
<proteinExistence type="predicted"/>
<organism evidence="1 2">
    <name type="scientific">Ameca splendens</name>
    <dbReference type="NCBI Taxonomy" id="208324"/>
    <lineage>
        <taxon>Eukaryota</taxon>
        <taxon>Metazoa</taxon>
        <taxon>Chordata</taxon>
        <taxon>Craniata</taxon>
        <taxon>Vertebrata</taxon>
        <taxon>Euteleostomi</taxon>
        <taxon>Actinopterygii</taxon>
        <taxon>Neopterygii</taxon>
        <taxon>Teleostei</taxon>
        <taxon>Neoteleostei</taxon>
        <taxon>Acanthomorphata</taxon>
        <taxon>Ovalentaria</taxon>
        <taxon>Atherinomorphae</taxon>
        <taxon>Cyprinodontiformes</taxon>
        <taxon>Goodeidae</taxon>
        <taxon>Ameca</taxon>
    </lineage>
</organism>
<gene>
    <name evidence="1" type="ORF">AMECASPLE_025793</name>
</gene>
<keyword evidence="2" id="KW-1185">Reference proteome</keyword>
<dbReference type="EMBL" id="JAHRIP010002575">
    <property type="protein sequence ID" value="MEQ2280991.1"/>
    <property type="molecule type" value="Genomic_DNA"/>
</dbReference>
<comment type="caution">
    <text evidence="1">The sequence shown here is derived from an EMBL/GenBank/DDBJ whole genome shotgun (WGS) entry which is preliminary data.</text>
</comment>
<sequence length="113" mass="12912">MNLFPPLQFFSLDHTQGQVCATTLLQATDTDLYILFPTLVMNTIMMHTHFIIISTGATGYDSRSPVKVNRRALTTRWHISDILHLHVSPFLGQTQSIKMIHIHIQHCVDMLKV</sequence>
<dbReference type="Proteomes" id="UP001469553">
    <property type="component" value="Unassembled WGS sequence"/>
</dbReference>
<protein>
    <submittedName>
        <fullName evidence="1">Uncharacterized protein</fullName>
    </submittedName>
</protein>
<evidence type="ECO:0000313" key="1">
    <source>
        <dbReference type="EMBL" id="MEQ2280991.1"/>
    </source>
</evidence>
<evidence type="ECO:0000313" key="2">
    <source>
        <dbReference type="Proteomes" id="UP001469553"/>
    </source>
</evidence>